<feature type="compositionally biased region" description="Acidic residues" evidence="1">
    <location>
        <begin position="236"/>
        <end position="247"/>
    </location>
</feature>
<evidence type="ECO:0000313" key="2">
    <source>
        <dbReference type="EMBL" id="KAK0498080.1"/>
    </source>
</evidence>
<dbReference type="EMBL" id="JAUEPU010000011">
    <property type="protein sequence ID" value="KAK0498080.1"/>
    <property type="molecule type" value="Genomic_DNA"/>
</dbReference>
<protein>
    <submittedName>
        <fullName evidence="2">Uncharacterized protein</fullName>
    </submittedName>
</protein>
<name>A0AA39Q9M2_9AGAR</name>
<dbReference type="Proteomes" id="UP001175228">
    <property type="component" value="Unassembled WGS sequence"/>
</dbReference>
<evidence type="ECO:0000313" key="3">
    <source>
        <dbReference type="Proteomes" id="UP001175228"/>
    </source>
</evidence>
<keyword evidence="3" id="KW-1185">Reference proteome</keyword>
<organism evidence="2 3">
    <name type="scientific">Armillaria luteobubalina</name>
    <dbReference type="NCBI Taxonomy" id="153913"/>
    <lineage>
        <taxon>Eukaryota</taxon>
        <taxon>Fungi</taxon>
        <taxon>Dikarya</taxon>
        <taxon>Basidiomycota</taxon>
        <taxon>Agaricomycotina</taxon>
        <taxon>Agaricomycetes</taxon>
        <taxon>Agaricomycetidae</taxon>
        <taxon>Agaricales</taxon>
        <taxon>Marasmiineae</taxon>
        <taxon>Physalacriaceae</taxon>
        <taxon>Armillaria</taxon>
    </lineage>
</organism>
<sequence length="562" mass="61674">MFPFEELDPHLQRLLPLFDDEAAENARERDVVSAITQAHPILLTFRQQLSKTPNDAHAPYVRNLLKSVMRLASALTSDSYVEEWGDWSLTMKESKTSMLLNPQSRRPAVPAASSRVQEPPAPFDDRRPTRGKAPKALPPPVMPVGKPGPGRLKQIKTERQRGGSSRSSSKRPPVEASDVESEAPPAKKSRGGKVVPNKAKAAASKPKLVEPVPSRGTRSQTKPPPSPVREAVADPTADDDDDEEDQDELLEELNTVTSGPGIGGIPVINRRYQKSFPPPSMIPGEGVYLFPTVEPEPIKKDEVRELVKDEAVPDYPCLHCASSARNVPCVFRGWGNNCDACYRGSKSVCSFKAGPLDRFQIRTQSYAYVEATSTNVRRQLEQAIELRHLFELSANTTASIASRYHSSLRRVHNLMLRIGCTESPSSLKLILSDTDLPHHLYVALQKALSARSIEIPDLDVVSPEDDILMDPLNNALALASYGSGPSAENQPSSPQDHASPQDDAQGSQREPSPADTSRILEEFDRAVADSASEDQDSADGAKDRKKRRKQKRSSVGESIEID</sequence>
<reference evidence="2" key="1">
    <citation type="submission" date="2023-06" db="EMBL/GenBank/DDBJ databases">
        <authorList>
            <consortium name="Lawrence Berkeley National Laboratory"/>
            <person name="Ahrendt S."/>
            <person name="Sahu N."/>
            <person name="Indic B."/>
            <person name="Wong-Bajracharya J."/>
            <person name="Merenyi Z."/>
            <person name="Ke H.-M."/>
            <person name="Monk M."/>
            <person name="Kocsube S."/>
            <person name="Drula E."/>
            <person name="Lipzen A."/>
            <person name="Balint B."/>
            <person name="Henrissat B."/>
            <person name="Andreopoulos B."/>
            <person name="Martin F.M."/>
            <person name="Harder C.B."/>
            <person name="Rigling D."/>
            <person name="Ford K.L."/>
            <person name="Foster G.D."/>
            <person name="Pangilinan J."/>
            <person name="Papanicolaou A."/>
            <person name="Barry K."/>
            <person name="LaButti K."/>
            <person name="Viragh M."/>
            <person name="Koriabine M."/>
            <person name="Yan M."/>
            <person name="Riley R."/>
            <person name="Champramary S."/>
            <person name="Plett K.L."/>
            <person name="Tsai I.J."/>
            <person name="Slot J."/>
            <person name="Sipos G."/>
            <person name="Plett J."/>
            <person name="Nagy L.G."/>
            <person name="Grigoriev I.V."/>
        </authorList>
    </citation>
    <scope>NUCLEOTIDE SEQUENCE</scope>
    <source>
        <strain evidence="2">HWK02</strain>
    </source>
</reference>
<feature type="compositionally biased region" description="Basic and acidic residues" evidence="1">
    <location>
        <begin position="518"/>
        <end position="527"/>
    </location>
</feature>
<feature type="region of interest" description="Disordered" evidence="1">
    <location>
        <begin position="98"/>
        <end position="247"/>
    </location>
</feature>
<feature type="compositionally biased region" description="Basic residues" evidence="1">
    <location>
        <begin position="543"/>
        <end position="552"/>
    </location>
</feature>
<dbReference type="AlphaFoldDB" id="A0AA39Q9M2"/>
<feature type="region of interest" description="Disordered" evidence="1">
    <location>
        <begin position="479"/>
        <end position="562"/>
    </location>
</feature>
<accession>A0AA39Q9M2</accession>
<feature type="compositionally biased region" description="Polar residues" evidence="1">
    <location>
        <begin position="486"/>
        <end position="510"/>
    </location>
</feature>
<evidence type="ECO:0000256" key="1">
    <source>
        <dbReference type="SAM" id="MobiDB-lite"/>
    </source>
</evidence>
<proteinExistence type="predicted"/>
<gene>
    <name evidence="2" type="ORF">EDD18DRAFT_1378280</name>
</gene>
<comment type="caution">
    <text evidence="2">The sequence shown here is derived from an EMBL/GenBank/DDBJ whole genome shotgun (WGS) entry which is preliminary data.</text>
</comment>